<sequence>MKVKALKDIDDVSFEKECLLRIMVNAETQRRERNCSVEAVALAYKFSVGKLLRKHMLDLGFLPLRAVHNQEIQRQQRSKNNPYP</sequence>
<keyword evidence="2" id="KW-1185">Reference proteome</keyword>
<gene>
    <name evidence="1" type="ORF">PGLA_03010</name>
</gene>
<name>A0A168N095_9BACL</name>
<evidence type="ECO:0000313" key="2">
    <source>
        <dbReference type="Proteomes" id="UP000076967"/>
    </source>
</evidence>
<dbReference type="Proteomes" id="UP000076967">
    <property type="component" value="Unassembled WGS sequence"/>
</dbReference>
<dbReference type="EMBL" id="LVJH01000003">
    <property type="protein sequence ID" value="OAB45246.1"/>
    <property type="molecule type" value="Genomic_DNA"/>
</dbReference>
<comment type="caution">
    <text evidence="1">The sequence shown here is derived from an EMBL/GenBank/DDBJ whole genome shotgun (WGS) entry which is preliminary data.</text>
</comment>
<reference evidence="1 2" key="1">
    <citation type="submission" date="2016-03" db="EMBL/GenBank/DDBJ databases">
        <title>Draft genome sequence of Paenibacillus glacialis DSM 22343.</title>
        <authorList>
            <person name="Shin S.-K."/>
            <person name="Yi H."/>
        </authorList>
    </citation>
    <scope>NUCLEOTIDE SEQUENCE [LARGE SCALE GENOMIC DNA]</scope>
    <source>
        <strain evidence="1 2">DSM 22343</strain>
    </source>
</reference>
<organism evidence="1 2">
    <name type="scientific">Paenibacillus glacialis</name>
    <dbReference type="NCBI Taxonomy" id="494026"/>
    <lineage>
        <taxon>Bacteria</taxon>
        <taxon>Bacillati</taxon>
        <taxon>Bacillota</taxon>
        <taxon>Bacilli</taxon>
        <taxon>Bacillales</taxon>
        <taxon>Paenibacillaceae</taxon>
        <taxon>Paenibacillus</taxon>
    </lineage>
</organism>
<proteinExistence type="predicted"/>
<accession>A0A168N095</accession>
<dbReference type="STRING" id="494026.PGLA_03010"/>
<protein>
    <submittedName>
        <fullName evidence="1">Uncharacterized protein</fullName>
    </submittedName>
</protein>
<evidence type="ECO:0000313" key="1">
    <source>
        <dbReference type="EMBL" id="OAB45246.1"/>
    </source>
</evidence>
<dbReference type="RefSeq" id="WP_068528487.1">
    <property type="nucleotide sequence ID" value="NZ_LVJH01000003.1"/>
</dbReference>
<dbReference type="AlphaFoldDB" id="A0A168N095"/>